<comment type="cofactor">
    <cofactor evidence="1">
        <name>heme</name>
        <dbReference type="ChEBI" id="CHEBI:30413"/>
    </cofactor>
</comment>
<keyword evidence="15" id="KW-1185">Reference proteome</keyword>
<proteinExistence type="inferred from homology"/>
<name>A0A9J6CHX5_POLVA</name>
<sequence length="176" mass="20191">MPSPKSFGFLGHAPYFLGKDEEGRLAMLHELCLEQKTYTKLWLGPAIMWILANDPKTIQKILLSPVCLEKPFFYKFLRLDNGLISARYDVWKIHRKSLNYSFNLKILQTFIPIFIENSQKLVNDLAVNIGKKKEFDLLHYSTKTALNMICGTSFGLDIKNVDTTVLGDDVFNALEK</sequence>
<keyword evidence="9" id="KW-0492">Microsome</keyword>
<evidence type="ECO:0000256" key="11">
    <source>
        <dbReference type="ARBA" id="ARBA00023004"/>
    </source>
</evidence>
<reference evidence="14" key="1">
    <citation type="submission" date="2021-03" db="EMBL/GenBank/DDBJ databases">
        <title>Chromosome level genome of the anhydrobiotic midge Polypedilum vanderplanki.</title>
        <authorList>
            <person name="Yoshida Y."/>
            <person name="Kikawada T."/>
            <person name="Gusev O."/>
        </authorList>
    </citation>
    <scope>NUCLEOTIDE SEQUENCE</scope>
    <source>
        <strain evidence="14">NIAS01</strain>
        <tissue evidence="14">Whole body or cell culture</tissue>
    </source>
</reference>
<protein>
    <recommendedName>
        <fullName evidence="16">Cytochrome P450</fullName>
    </recommendedName>
</protein>
<gene>
    <name evidence="14" type="ORF">PVAND_011044</name>
</gene>
<evidence type="ECO:0000256" key="8">
    <source>
        <dbReference type="ARBA" id="ARBA00022824"/>
    </source>
</evidence>
<dbReference type="PANTHER" id="PTHR24291:SF189">
    <property type="entry name" value="CYTOCHROME P450 4C3-RELATED"/>
    <property type="match status" value="1"/>
</dbReference>
<keyword evidence="11" id="KW-0408">Iron</keyword>
<evidence type="ECO:0008006" key="16">
    <source>
        <dbReference type="Google" id="ProtNLM"/>
    </source>
</evidence>
<keyword evidence="6" id="KW-0349">Heme</keyword>
<evidence type="ECO:0000313" key="15">
    <source>
        <dbReference type="Proteomes" id="UP001107558"/>
    </source>
</evidence>
<keyword evidence="8" id="KW-0256">Endoplasmic reticulum</keyword>
<keyword evidence="7" id="KW-0479">Metal-binding</keyword>
<keyword evidence="13" id="KW-0472">Membrane</keyword>
<evidence type="ECO:0000256" key="4">
    <source>
        <dbReference type="ARBA" id="ARBA00004406"/>
    </source>
</evidence>
<evidence type="ECO:0000256" key="1">
    <source>
        <dbReference type="ARBA" id="ARBA00001971"/>
    </source>
</evidence>
<dbReference type="AlphaFoldDB" id="A0A9J6CHX5"/>
<comment type="caution">
    <text evidence="14">The sequence shown here is derived from an EMBL/GenBank/DDBJ whole genome shotgun (WGS) entry which is preliminary data.</text>
</comment>
<dbReference type="GO" id="GO:0005789">
    <property type="term" value="C:endoplasmic reticulum membrane"/>
    <property type="evidence" value="ECO:0007669"/>
    <property type="project" value="UniProtKB-SubCell"/>
</dbReference>
<evidence type="ECO:0000313" key="14">
    <source>
        <dbReference type="EMBL" id="KAG5681628.1"/>
    </source>
</evidence>
<dbReference type="InterPro" id="IPR001128">
    <property type="entry name" value="Cyt_P450"/>
</dbReference>
<dbReference type="GO" id="GO:0016705">
    <property type="term" value="F:oxidoreductase activity, acting on paired donors, with incorporation or reduction of molecular oxygen"/>
    <property type="evidence" value="ECO:0007669"/>
    <property type="project" value="InterPro"/>
</dbReference>
<dbReference type="Gene3D" id="1.10.630.10">
    <property type="entry name" value="Cytochrome P450"/>
    <property type="match status" value="1"/>
</dbReference>
<dbReference type="SUPFAM" id="SSF48264">
    <property type="entry name" value="Cytochrome P450"/>
    <property type="match status" value="1"/>
</dbReference>
<evidence type="ECO:0000256" key="5">
    <source>
        <dbReference type="ARBA" id="ARBA00010617"/>
    </source>
</evidence>
<dbReference type="GO" id="GO:0020037">
    <property type="term" value="F:heme binding"/>
    <property type="evidence" value="ECO:0007669"/>
    <property type="project" value="InterPro"/>
</dbReference>
<evidence type="ECO:0000256" key="9">
    <source>
        <dbReference type="ARBA" id="ARBA00022848"/>
    </source>
</evidence>
<dbReference type="PANTHER" id="PTHR24291">
    <property type="entry name" value="CYTOCHROME P450 FAMILY 4"/>
    <property type="match status" value="1"/>
</dbReference>
<organism evidence="14 15">
    <name type="scientific">Polypedilum vanderplanki</name>
    <name type="common">Sleeping chironomid midge</name>
    <dbReference type="NCBI Taxonomy" id="319348"/>
    <lineage>
        <taxon>Eukaryota</taxon>
        <taxon>Metazoa</taxon>
        <taxon>Ecdysozoa</taxon>
        <taxon>Arthropoda</taxon>
        <taxon>Hexapoda</taxon>
        <taxon>Insecta</taxon>
        <taxon>Pterygota</taxon>
        <taxon>Neoptera</taxon>
        <taxon>Endopterygota</taxon>
        <taxon>Diptera</taxon>
        <taxon>Nematocera</taxon>
        <taxon>Chironomoidea</taxon>
        <taxon>Chironomidae</taxon>
        <taxon>Chironominae</taxon>
        <taxon>Polypedilum</taxon>
        <taxon>Polypedilum</taxon>
    </lineage>
</organism>
<evidence type="ECO:0000256" key="12">
    <source>
        <dbReference type="ARBA" id="ARBA00023033"/>
    </source>
</evidence>
<evidence type="ECO:0000256" key="13">
    <source>
        <dbReference type="ARBA" id="ARBA00023136"/>
    </source>
</evidence>
<evidence type="ECO:0000256" key="2">
    <source>
        <dbReference type="ARBA" id="ARBA00003690"/>
    </source>
</evidence>
<evidence type="ECO:0000256" key="10">
    <source>
        <dbReference type="ARBA" id="ARBA00023002"/>
    </source>
</evidence>
<comment type="subcellular location">
    <subcellularLocation>
        <location evidence="4">Endoplasmic reticulum membrane</location>
        <topology evidence="4">Peripheral membrane protein</topology>
    </subcellularLocation>
    <subcellularLocation>
        <location evidence="3">Microsome membrane</location>
        <topology evidence="3">Peripheral membrane protein</topology>
    </subcellularLocation>
</comment>
<dbReference type="InterPro" id="IPR036396">
    <property type="entry name" value="Cyt_P450_sf"/>
</dbReference>
<keyword evidence="12" id="KW-0503">Monooxygenase</keyword>
<accession>A0A9J6CHX5</accession>
<dbReference type="EMBL" id="JADBJN010000001">
    <property type="protein sequence ID" value="KAG5681628.1"/>
    <property type="molecule type" value="Genomic_DNA"/>
</dbReference>
<dbReference type="OrthoDB" id="1470350at2759"/>
<dbReference type="Proteomes" id="UP001107558">
    <property type="component" value="Chromosome 1"/>
</dbReference>
<dbReference type="GO" id="GO:0004497">
    <property type="term" value="F:monooxygenase activity"/>
    <property type="evidence" value="ECO:0007669"/>
    <property type="project" value="UniProtKB-KW"/>
</dbReference>
<evidence type="ECO:0000256" key="7">
    <source>
        <dbReference type="ARBA" id="ARBA00022723"/>
    </source>
</evidence>
<dbReference type="Pfam" id="PF00067">
    <property type="entry name" value="p450"/>
    <property type="match status" value="1"/>
</dbReference>
<comment type="similarity">
    <text evidence="5">Belongs to the cytochrome P450 family.</text>
</comment>
<evidence type="ECO:0000256" key="6">
    <source>
        <dbReference type="ARBA" id="ARBA00022617"/>
    </source>
</evidence>
<dbReference type="GO" id="GO:0005506">
    <property type="term" value="F:iron ion binding"/>
    <property type="evidence" value="ECO:0007669"/>
    <property type="project" value="InterPro"/>
</dbReference>
<comment type="function">
    <text evidence="2">May be involved in the metabolism of insect hormones and in the breakdown of synthetic insecticides.</text>
</comment>
<dbReference type="InterPro" id="IPR050196">
    <property type="entry name" value="Cytochrome_P450_Monoox"/>
</dbReference>
<keyword evidence="10" id="KW-0560">Oxidoreductase</keyword>
<evidence type="ECO:0000256" key="3">
    <source>
        <dbReference type="ARBA" id="ARBA00004174"/>
    </source>
</evidence>